<dbReference type="eggNOG" id="COG0663">
    <property type="taxonomic scope" value="Bacteria"/>
</dbReference>
<dbReference type="CDD" id="cd04645">
    <property type="entry name" value="LbH_gamma_CA_like"/>
    <property type="match status" value="1"/>
</dbReference>
<protein>
    <submittedName>
        <fullName evidence="1">Carbonic anhydrase, family 3</fullName>
    </submittedName>
</protein>
<name>K9GMU4_9PROT</name>
<gene>
    <name evidence="1" type="ORF">C882_1817</name>
</gene>
<dbReference type="SUPFAM" id="SSF51161">
    <property type="entry name" value="Trimeric LpxA-like enzymes"/>
    <property type="match status" value="1"/>
</dbReference>
<evidence type="ECO:0000313" key="1">
    <source>
        <dbReference type="EMBL" id="EKV27315.1"/>
    </source>
</evidence>
<evidence type="ECO:0000313" key="2">
    <source>
        <dbReference type="Proteomes" id="UP000009881"/>
    </source>
</evidence>
<comment type="caution">
    <text evidence="1">The sequence shown here is derived from an EMBL/GenBank/DDBJ whole genome shotgun (WGS) entry which is preliminary data.</text>
</comment>
<accession>K9GMU4</accession>
<reference evidence="1 2" key="1">
    <citation type="journal article" date="2013" name="Genome Announc.">
        <title>Draft Genome Sequence of an Alphaproteobacterium, Caenispirillum salinarum AK4(T), Isolated from a Solar Saltern.</title>
        <authorList>
            <person name="Khatri I."/>
            <person name="Singh A."/>
            <person name="Korpole S."/>
            <person name="Pinnaka A.K."/>
            <person name="Subramanian S."/>
        </authorList>
    </citation>
    <scope>NUCLEOTIDE SEQUENCE [LARGE SCALE GENOMIC DNA]</scope>
    <source>
        <strain evidence="1 2">AK4</strain>
    </source>
</reference>
<keyword evidence="2" id="KW-1185">Reference proteome</keyword>
<dbReference type="AlphaFoldDB" id="K9GMU4"/>
<dbReference type="PANTHER" id="PTHR13061:SF29">
    <property type="entry name" value="GAMMA CARBONIC ANHYDRASE-LIKE 1, MITOCHONDRIAL-RELATED"/>
    <property type="match status" value="1"/>
</dbReference>
<dbReference type="PANTHER" id="PTHR13061">
    <property type="entry name" value="DYNACTIN SUBUNIT P25"/>
    <property type="match status" value="1"/>
</dbReference>
<dbReference type="OrthoDB" id="9803036at2"/>
<dbReference type="InterPro" id="IPR050484">
    <property type="entry name" value="Transf_Hexapept/Carb_Anhydrase"/>
</dbReference>
<dbReference type="Gene3D" id="2.160.10.10">
    <property type="entry name" value="Hexapeptide repeat proteins"/>
    <property type="match status" value="1"/>
</dbReference>
<dbReference type="RefSeq" id="WP_009542213.1">
    <property type="nucleotide sequence ID" value="NZ_ANHY01000020.1"/>
</dbReference>
<organism evidence="1 2">
    <name type="scientific">Caenispirillum salinarum AK4</name>
    <dbReference type="NCBI Taxonomy" id="1238182"/>
    <lineage>
        <taxon>Bacteria</taxon>
        <taxon>Pseudomonadati</taxon>
        <taxon>Pseudomonadota</taxon>
        <taxon>Alphaproteobacteria</taxon>
        <taxon>Rhodospirillales</taxon>
        <taxon>Novispirillaceae</taxon>
        <taxon>Caenispirillum</taxon>
    </lineage>
</organism>
<dbReference type="InterPro" id="IPR047324">
    <property type="entry name" value="LbH_gamma_CA-like"/>
</dbReference>
<dbReference type="STRING" id="1238182.C882_1817"/>
<sequence>MSAPTTHHPIILPWNDVLPTIHETAFVAPSSVVIGDVVIGHESSLWFNVTVRGDVHEIRIGARSNIQDGSVVHVTRERFGTYIGDDVLVGHMATIHGCELQDGSFVGMGATVMDGAVVEGGAMVAAGALVSPGKIVRKGQLWAGTPAKYIRDLKPEELESLPKGTAHYANMAQQYRRMLSGGQG</sequence>
<dbReference type="InterPro" id="IPR011004">
    <property type="entry name" value="Trimer_LpxA-like_sf"/>
</dbReference>
<proteinExistence type="predicted"/>
<dbReference type="EMBL" id="ANHY01000020">
    <property type="protein sequence ID" value="EKV27315.1"/>
    <property type="molecule type" value="Genomic_DNA"/>
</dbReference>
<dbReference type="Proteomes" id="UP000009881">
    <property type="component" value="Unassembled WGS sequence"/>
</dbReference>